<comment type="similarity">
    <text evidence="6">Belongs to the methyltransferase superfamily. RlmKL family.</text>
</comment>
<dbReference type="GO" id="GO:0003723">
    <property type="term" value="F:RNA binding"/>
    <property type="evidence" value="ECO:0007669"/>
    <property type="project" value="UniProtKB-UniRule"/>
</dbReference>
<dbReference type="SMART" id="SM00981">
    <property type="entry name" value="THUMP"/>
    <property type="match status" value="1"/>
</dbReference>
<dbReference type="RefSeq" id="WP_019621576.1">
    <property type="nucleotide sequence ID" value="NZ_AP014545.1"/>
</dbReference>
<dbReference type="InterPro" id="IPR000241">
    <property type="entry name" value="RlmKL-like_Mtase"/>
</dbReference>
<dbReference type="GO" id="GO:0005737">
    <property type="term" value="C:cytoplasm"/>
    <property type="evidence" value="ECO:0007669"/>
    <property type="project" value="UniProtKB-SubCell"/>
</dbReference>
<dbReference type="HAMAP" id="MF_01858">
    <property type="entry name" value="23SrRNA_methyltr_KL"/>
    <property type="match status" value="1"/>
</dbReference>
<evidence type="ECO:0000256" key="3">
    <source>
        <dbReference type="ARBA" id="ARBA00022603"/>
    </source>
</evidence>
<dbReference type="CDD" id="cd11715">
    <property type="entry name" value="THUMP_AdoMetMT"/>
    <property type="match status" value="1"/>
</dbReference>
<dbReference type="Pfam" id="PF10672">
    <property type="entry name" value="Methyltrans_SAM"/>
    <property type="match status" value="1"/>
</dbReference>
<evidence type="ECO:0000313" key="9">
    <source>
        <dbReference type="EMBL" id="BBB25971.1"/>
    </source>
</evidence>
<protein>
    <recommendedName>
        <fullName evidence="6">Ribosomal RNA large subunit methyltransferase K/L</fullName>
    </recommendedName>
    <domain>
        <recommendedName>
            <fullName evidence="6">23S rRNA m2G2445 methyltransferase</fullName>
            <ecNumber evidence="6">2.1.1.173</ecNumber>
        </recommendedName>
        <alternativeName>
            <fullName evidence="6">rRNA (guanine-N(2)-)-methyltransferase RlmL</fullName>
        </alternativeName>
    </domain>
    <domain>
        <recommendedName>
            <fullName evidence="6">23S rRNA m7G2069 methyltransferase</fullName>
            <ecNumber evidence="6">2.1.1.264</ecNumber>
        </recommendedName>
        <alternativeName>
            <fullName evidence="6">rRNA (guanine-N(7)-)-methyltransferase RlmK</fullName>
        </alternativeName>
    </domain>
</protein>
<dbReference type="AlphaFoldDB" id="A0A7R6PBB1"/>
<evidence type="ECO:0000256" key="2">
    <source>
        <dbReference type="ARBA" id="ARBA00022552"/>
    </source>
</evidence>
<dbReference type="InterPro" id="IPR029063">
    <property type="entry name" value="SAM-dependent_MTases_sf"/>
</dbReference>
<dbReference type="Pfam" id="PF01170">
    <property type="entry name" value="UPF0020"/>
    <property type="match status" value="1"/>
</dbReference>
<sequence length="734" mass="83315">MKFFATCPKGLEPVLFDELQALNVETPKQTLAGVYFSGGLEAAYRACLWSRVANRILLELKRCPAETADELYRGVREVSWLEHMRPEGTLLIDFTGQSEGINHSRFGAQKVKDAIVDQIRDETGRRPSVERQKPDLRVNVHLQRGEATIAIDMSGDSLHRRGYRLEAGKAPMKENLAAALLYRCGWPAKAAEGQALLDPMCGSGTLLVEGALMAADIAPGLLRRDYGFTYWTQHNNTIWQTLLDEAKERRETGLKQAKSRFEGFDADIKVLNHARENARRAGIESLIHLERRDLSRLSRPTSDEQGLVITNPPYGERLGDEPTLFFLYQHLGERLKADFAGWQAAVFTGNPELCRMMKLASDKTYKLYNGAIPSQLQIFNIRARKASELLVETPSESVQPAVEATDEVDAAPVELSDGAQMLANRLKKNLKQLGKWAKRENISCYRLYDADLPEYSAAIDLYNDWVHVQEYQAPKSIDVVKAFARLQEIVAVLPSVLGIPAEKIVLKQRKRQQGTNQYEKRDQTEHYFDVNEGGCRILVNLEDYLDTGLFLDHRPVRLQVQQQAKGKDFLNLFSYTSTVSLHAAKGGARSTTSVDMSATYLNWARKNFALNGFSETQHQFIQEDCIKWLKGQKGQSYDLIFMDPPTFSNSKRMHDVLDIQRDHVDLIKLAMGLLRPEGKLIFSNNYRRFKIDPQLSEVFKVVDITRKTIDLDFKRHARIHQCFEISALMQSAEE</sequence>
<dbReference type="InterPro" id="IPR019614">
    <property type="entry name" value="SAM-dep_methyl-trfase"/>
</dbReference>
<evidence type="ECO:0000256" key="4">
    <source>
        <dbReference type="ARBA" id="ARBA00022679"/>
    </source>
</evidence>
<comment type="function">
    <text evidence="6">Specifically methylates the guanine in position 2445 (m2G2445) and the guanine in position 2069 (m7G2069) of 23S rRNA.</text>
</comment>
<gene>
    <name evidence="6 9" type="primary">rlmL</name>
    <name evidence="9" type="ORF">AMJAP_1376</name>
</gene>
<dbReference type="PROSITE" id="PS00092">
    <property type="entry name" value="N6_MTASE"/>
    <property type="match status" value="1"/>
</dbReference>
<dbReference type="OrthoDB" id="9809404at2"/>
<evidence type="ECO:0000313" key="10">
    <source>
        <dbReference type="Proteomes" id="UP000595663"/>
    </source>
</evidence>
<keyword evidence="7" id="KW-0694">RNA-binding</keyword>
<proteinExistence type="inferred from homology"/>
<dbReference type="Gene3D" id="3.30.750.80">
    <property type="entry name" value="RNA methyltransferase domain (HRMD) like"/>
    <property type="match status" value="1"/>
</dbReference>
<dbReference type="KEGG" id="ajp:AMJAP_1376"/>
<reference evidence="9 10" key="1">
    <citation type="journal article" date="2008" name="Int. J. Syst. Evol. Microbiol.">
        <title>Amphritea japonica sp. nov. and Amphritea balenae sp. nov., isolated from the sediment adjacent to sperm whale carcasses off Kagoshima, Japan.</title>
        <authorList>
            <person name="Miyazaki M."/>
            <person name="Nogi Y."/>
            <person name="Fujiwara Y."/>
            <person name="Kawato M."/>
            <person name="Nagahama T."/>
            <person name="Kubokawa K."/>
            <person name="Horikoshi K."/>
        </authorList>
    </citation>
    <scope>NUCLEOTIDE SEQUENCE [LARGE SCALE GENOMIC DNA]</scope>
    <source>
        <strain evidence="9 10">ATCC BAA-1530</strain>
    </source>
</reference>
<evidence type="ECO:0000256" key="6">
    <source>
        <dbReference type="HAMAP-Rule" id="MF_01858"/>
    </source>
</evidence>
<dbReference type="GO" id="GO:0052915">
    <property type="term" value="F:23S rRNA (guanine(2445)-N(2))-methyltransferase activity"/>
    <property type="evidence" value="ECO:0007669"/>
    <property type="project" value="UniProtKB-UniRule"/>
</dbReference>
<keyword evidence="10" id="KW-1185">Reference proteome</keyword>
<dbReference type="Pfam" id="PF02926">
    <property type="entry name" value="THUMP"/>
    <property type="match status" value="1"/>
</dbReference>
<dbReference type="PIRSF" id="PIRSF037618">
    <property type="entry name" value="RNA_Mtase_bacteria_prd"/>
    <property type="match status" value="1"/>
</dbReference>
<dbReference type="InterPro" id="IPR054170">
    <property type="entry name" value="RlmL_1st"/>
</dbReference>
<accession>A0A7R6PBB1</accession>
<dbReference type="PROSITE" id="PS51165">
    <property type="entry name" value="THUMP"/>
    <property type="match status" value="1"/>
</dbReference>
<evidence type="ECO:0000256" key="7">
    <source>
        <dbReference type="PROSITE-ProRule" id="PRU00529"/>
    </source>
</evidence>
<dbReference type="Pfam" id="PF22020">
    <property type="entry name" value="RlmL_1st"/>
    <property type="match status" value="1"/>
</dbReference>
<dbReference type="EC" id="2.1.1.173" evidence="6"/>
<dbReference type="InterPro" id="IPR017244">
    <property type="entry name" value="23SrRNA_methyltr_KL"/>
</dbReference>
<feature type="domain" description="THUMP" evidence="8">
    <location>
        <begin position="42"/>
        <end position="153"/>
    </location>
</feature>
<dbReference type="PANTHER" id="PTHR47313:SF1">
    <property type="entry name" value="RIBOSOMAL RNA LARGE SUBUNIT METHYLTRANSFERASE K_L"/>
    <property type="match status" value="1"/>
</dbReference>
<dbReference type="EC" id="2.1.1.264" evidence="6"/>
<keyword evidence="2 6" id="KW-0698">rRNA processing</keyword>
<comment type="catalytic activity">
    <reaction evidence="6">
        <text>guanosine(2069) in 23S rRNA + S-adenosyl-L-methionine = N(2)-methylguanosine(2069) in 23S rRNA + S-adenosyl-L-homocysteine + H(+)</text>
        <dbReference type="Rhea" id="RHEA:43772"/>
        <dbReference type="Rhea" id="RHEA-COMP:10688"/>
        <dbReference type="Rhea" id="RHEA-COMP:10689"/>
        <dbReference type="ChEBI" id="CHEBI:15378"/>
        <dbReference type="ChEBI" id="CHEBI:57856"/>
        <dbReference type="ChEBI" id="CHEBI:59789"/>
        <dbReference type="ChEBI" id="CHEBI:74269"/>
        <dbReference type="ChEBI" id="CHEBI:74481"/>
        <dbReference type="EC" id="2.1.1.264"/>
    </reaction>
</comment>
<dbReference type="SUPFAM" id="SSF53335">
    <property type="entry name" value="S-adenosyl-L-methionine-dependent methyltransferases"/>
    <property type="match status" value="2"/>
</dbReference>
<evidence type="ECO:0000259" key="8">
    <source>
        <dbReference type="PROSITE" id="PS51165"/>
    </source>
</evidence>
<keyword evidence="3 6" id="KW-0489">Methyltransferase</keyword>
<dbReference type="Proteomes" id="UP000595663">
    <property type="component" value="Chromosome"/>
</dbReference>
<organism evidence="9 10">
    <name type="scientific">Amphritea japonica ATCC BAA-1530</name>
    <dbReference type="NCBI Taxonomy" id="1278309"/>
    <lineage>
        <taxon>Bacteria</taxon>
        <taxon>Pseudomonadati</taxon>
        <taxon>Pseudomonadota</taxon>
        <taxon>Gammaproteobacteria</taxon>
        <taxon>Oceanospirillales</taxon>
        <taxon>Oceanospirillaceae</taxon>
        <taxon>Amphritea</taxon>
    </lineage>
</organism>
<dbReference type="NCBIfam" id="NF008748">
    <property type="entry name" value="PRK11783.1"/>
    <property type="match status" value="1"/>
</dbReference>
<evidence type="ECO:0000256" key="5">
    <source>
        <dbReference type="ARBA" id="ARBA00022691"/>
    </source>
</evidence>
<dbReference type="PANTHER" id="PTHR47313">
    <property type="entry name" value="RIBOSOMAL RNA LARGE SUBUNIT METHYLTRANSFERASE K/L"/>
    <property type="match status" value="1"/>
</dbReference>
<dbReference type="InterPro" id="IPR002052">
    <property type="entry name" value="DNA_methylase_N6_adenine_CS"/>
</dbReference>
<comment type="catalytic activity">
    <reaction evidence="6">
        <text>guanosine(2445) in 23S rRNA + S-adenosyl-L-methionine = N(2)-methylguanosine(2445) in 23S rRNA + S-adenosyl-L-homocysteine + H(+)</text>
        <dbReference type="Rhea" id="RHEA:42740"/>
        <dbReference type="Rhea" id="RHEA-COMP:10215"/>
        <dbReference type="Rhea" id="RHEA-COMP:10216"/>
        <dbReference type="ChEBI" id="CHEBI:15378"/>
        <dbReference type="ChEBI" id="CHEBI:57856"/>
        <dbReference type="ChEBI" id="CHEBI:59789"/>
        <dbReference type="ChEBI" id="CHEBI:74269"/>
        <dbReference type="ChEBI" id="CHEBI:74481"/>
        <dbReference type="EC" id="2.1.1.173"/>
    </reaction>
</comment>
<keyword evidence="1 6" id="KW-0963">Cytoplasm</keyword>
<dbReference type="EMBL" id="AP014545">
    <property type="protein sequence ID" value="BBB25971.1"/>
    <property type="molecule type" value="Genomic_DNA"/>
</dbReference>
<keyword evidence="5 6" id="KW-0949">S-adenosyl-L-methionine</keyword>
<dbReference type="Gene3D" id="3.40.50.150">
    <property type="entry name" value="Vaccinia Virus protein VP39"/>
    <property type="match status" value="2"/>
</dbReference>
<name>A0A7R6PBB1_9GAMM</name>
<comment type="subcellular location">
    <subcellularLocation>
        <location evidence="6">Cytoplasm</location>
    </subcellularLocation>
</comment>
<keyword evidence="4 6" id="KW-0808">Transferase</keyword>
<dbReference type="GO" id="GO:0070043">
    <property type="term" value="F:rRNA (guanine-N7-)-methyltransferase activity"/>
    <property type="evidence" value="ECO:0007669"/>
    <property type="project" value="UniProtKB-UniRule"/>
</dbReference>
<dbReference type="CDD" id="cd02440">
    <property type="entry name" value="AdoMet_MTases"/>
    <property type="match status" value="1"/>
</dbReference>
<evidence type="ECO:0000256" key="1">
    <source>
        <dbReference type="ARBA" id="ARBA00022490"/>
    </source>
</evidence>
<dbReference type="Gene3D" id="3.30.2130.30">
    <property type="match status" value="1"/>
</dbReference>
<dbReference type="InterPro" id="IPR004114">
    <property type="entry name" value="THUMP_dom"/>
</dbReference>